<name>A0A3G6J4I6_9CORY</name>
<dbReference type="KEGG" id="ccho:CCHOA_02135"/>
<accession>A0A3G6J4I6</accession>
<organism evidence="1 2">
    <name type="scientific">Corynebacterium choanae</name>
    <dbReference type="NCBI Taxonomy" id="1862358"/>
    <lineage>
        <taxon>Bacteria</taxon>
        <taxon>Bacillati</taxon>
        <taxon>Actinomycetota</taxon>
        <taxon>Actinomycetes</taxon>
        <taxon>Mycobacteriales</taxon>
        <taxon>Corynebacteriaceae</taxon>
        <taxon>Corynebacterium</taxon>
    </lineage>
</organism>
<reference evidence="1 2" key="1">
    <citation type="submission" date="2018-11" db="EMBL/GenBank/DDBJ databases">
        <authorList>
            <person name="Kleinhagauer T."/>
            <person name="Glaeser S.P."/>
            <person name="Spergser J."/>
            <person name="Ruckert C."/>
            <person name="Kaempfer P."/>
            <person name="Busse H.-J."/>
        </authorList>
    </citation>
    <scope>NUCLEOTIDE SEQUENCE [LARGE SCALE GENOMIC DNA]</scope>
    <source>
        <strain evidence="1 2">200CH</strain>
    </source>
</reference>
<gene>
    <name evidence="1" type="ORF">CCHOA_02135</name>
</gene>
<keyword evidence="2" id="KW-1185">Reference proteome</keyword>
<evidence type="ECO:0000313" key="2">
    <source>
        <dbReference type="Proteomes" id="UP000269019"/>
    </source>
</evidence>
<dbReference type="Proteomes" id="UP000269019">
    <property type="component" value="Chromosome"/>
</dbReference>
<protein>
    <submittedName>
        <fullName evidence="1">Uncharacterized protein</fullName>
    </submittedName>
</protein>
<proteinExistence type="predicted"/>
<dbReference type="AlphaFoldDB" id="A0A3G6J4I6"/>
<sequence length="162" mass="17727">MQGKSVRFPRWNVWRSWQAPATITTHQQPGIAAKGSLPSMLAATGKTARYAHCDTPAKWYAVGEKAYGQYAAANITVQSKPLRSDIFSRNRKTRTTWSVSSKHHSGAPWWGSCLPRKYADGSGDGCAGEVFPPPTQPPTKEEATGMLKISGKHARLCRSNTP</sequence>
<dbReference type="EMBL" id="CP033896">
    <property type="protein sequence ID" value="AZA12849.1"/>
    <property type="molecule type" value="Genomic_DNA"/>
</dbReference>
<evidence type="ECO:0000313" key="1">
    <source>
        <dbReference type="EMBL" id="AZA12849.1"/>
    </source>
</evidence>